<dbReference type="InterPro" id="IPR013149">
    <property type="entry name" value="ADH-like_C"/>
</dbReference>
<dbReference type="FunFam" id="3.40.50.720:FF:000121">
    <property type="entry name" value="Prostaglandin reductase 2"/>
    <property type="match status" value="1"/>
</dbReference>
<dbReference type="Gene3D" id="3.40.50.720">
    <property type="entry name" value="NAD(P)-binding Rossmann-like Domain"/>
    <property type="match status" value="1"/>
</dbReference>
<dbReference type="PANTHER" id="PTHR43205:SF42">
    <property type="entry name" value="ALCOHOL DEHYDROGENASE, ZINC-CONTAINING (AFU_ORTHOLOGUE AFUA_7G04530)"/>
    <property type="match status" value="1"/>
</dbReference>
<organism evidence="6 7">
    <name type="scientific">[Torrubiella] hemipterigena</name>
    <dbReference type="NCBI Taxonomy" id="1531966"/>
    <lineage>
        <taxon>Eukaryota</taxon>
        <taxon>Fungi</taxon>
        <taxon>Dikarya</taxon>
        <taxon>Ascomycota</taxon>
        <taxon>Pezizomycotina</taxon>
        <taxon>Sordariomycetes</taxon>
        <taxon>Hypocreomycetidae</taxon>
        <taxon>Hypocreales</taxon>
        <taxon>Clavicipitaceae</taxon>
        <taxon>Clavicipitaceae incertae sedis</taxon>
        <taxon>'Torrubiella' clade</taxon>
    </lineage>
</organism>
<dbReference type="EMBL" id="CDHN01000007">
    <property type="protein sequence ID" value="CEJ94764.1"/>
    <property type="molecule type" value="Genomic_DNA"/>
</dbReference>
<protein>
    <recommendedName>
        <fullName evidence="3">Dehydrogenase FUB6</fullName>
    </recommendedName>
    <alternativeName>
        <fullName evidence="4">Fusaric acid biosynthesis protein 6</fullName>
    </alternativeName>
</protein>
<evidence type="ECO:0000256" key="1">
    <source>
        <dbReference type="ARBA" id="ARBA00004685"/>
    </source>
</evidence>
<dbReference type="SUPFAM" id="SSF51735">
    <property type="entry name" value="NAD(P)-binding Rossmann-fold domains"/>
    <property type="match status" value="1"/>
</dbReference>
<dbReference type="Proteomes" id="UP000039046">
    <property type="component" value="Unassembled WGS sequence"/>
</dbReference>
<keyword evidence="7" id="KW-1185">Reference proteome</keyword>
<accession>A0A0A1TIE3</accession>
<dbReference type="InterPro" id="IPR020843">
    <property type="entry name" value="ER"/>
</dbReference>
<dbReference type="Gene3D" id="3.90.180.10">
    <property type="entry name" value="Medium-chain alcohol dehydrogenases, catalytic domain"/>
    <property type="match status" value="1"/>
</dbReference>
<dbReference type="OrthoDB" id="809632at2759"/>
<dbReference type="Pfam" id="PF00107">
    <property type="entry name" value="ADH_zinc_N"/>
    <property type="match status" value="1"/>
</dbReference>
<evidence type="ECO:0000256" key="3">
    <source>
        <dbReference type="ARBA" id="ARBA00069006"/>
    </source>
</evidence>
<keyword evidence="2" id="KW-0560">Oxidoreductase</keyword>
<dbReference type="SMART" id="SM00829">
    <property type="entry name" value="PKS_ER"/>
    <property type="match status" value="1"/>
</dbReference>
<dbReference type="HOGENOM" id="CLU_026673_29_2_1"/>
<evidence type="ECO:0000256" key="4">
    <source>
        <dbReference type="ARBA" id="ARBA00083301"/>
    </source>
</evidence>
<dbReference type="InterPro" id="IPR036291">
    <property type="entry name" value="NAD(P)-bd_dom_sf"/>
</dbReference>
<dbReference type="InterPro" id="IPR045010">
    <property type="entry name" value="MDR_fam"/>
</dbReference>
<proteinExistence type="predicted"/>
<sequence>MPRDNLSIVLAERPTGDIIPGQTFHQKVTPAPTAADLKDGEILVEALYLSLDPAMRSWLNDVRSYVPPVAIGEVMRGASACRVLASKSEKAKVGDYVYSDLGWTEYAILRDGKFTTADAYPGLQDPKDILSALGMTGLTAWYGMTQIGDPKPGELVVVSGAAGATGSVAAQIAKLKGARVVGICGSDDKAKWLVDELGLDAALNYKDADYARKFTEATKGFIDVYFDNVGGETLELALKQAKEHARFVMCGMISQYNTDKPIGPRNIGRVITMRIKMQGFIIFDHAKMFVQARRELSGWIKEGKLKKTEHVLTGGLKVAEQGLVDLYKGINSGKLLVEIKNTNEAPSKL</sequence>
<dbReference type="Pfam" id="PF16884">
    <property type="entry name" value="ADH_N_2"/>
    <property type="match status" value="1"/>
</dbReference>
<dbReference type="AlphaFoldDB" id="A0A0A1TIE3"/>
<evidence type="ECO:0000313" key="7">
    <source>
        <dbReference type="Proteomes" id="UP000039046"/>
    </source>
</evidence>
<comment type="pathway">
    <text evidence="1">Mycotoxin biosynthesis.</text>
</comment>
<feature type="domain" description="Enoyl reductase (ER)" evidence="5">
    <location>
        <begin position="21"/>
        <end position="337"/>
    </location>
</feature>
<gene>
    <name evidence="6" type="ORF">VHEMI10277</name>
</gene>
<dbReference type="CDD" id="cd05288">
    <property type="entry name" value="PGDH"/>
    <property type="match status" value="1"/>
</dbReference>
<evidence type="ECO:0000259" key="5">
    <source>
        <dbReference type="SMART" id="SM00829"/>
    </source>
</evidence>
<evidence type="ECO:0000313" key="6">
    <source>
        <dbReference type="EMBL" id="CEJ94764.1"/>
    </source>
</evidence>
<evidence type="ECO:0000256" key="2">
    <source>
        <dbReference type="ARBA" id="ARBA00023002"/>
    </source>
</evidence>
<dbReference type="GO" id="GO:0016628">
    <property type="term" value="F:oxidoreductase activity, acting on the CH-CH group of donors, NAD or NADP as acceptor"/>
    <property type="evidence" value="ECO:0007669"/>
    <property type="project" value="InterPro"/>
</dbReference>
<dbReference type="PANTHER" id="PTHR43205">
    <property type="entry name" value="PROSTAGLANDIN REDUCTASE"/>
    <property type="match status" value="1"/>
</dbReference>
<reference evidence="6 7" key="1">
    <citation type="journal article" date="2015" name="Genome Announc.">
        <title>Draft Genome Sequence and Gene Annotation of the Entomopathogenic Fungus Verticillium hemipterigenum.</title>
        <authorList>
            <person name="Horn F."/>
            <person name="Habel A."/>
            <person name="Scharf D.H."/>
            <person name="Dworschak J."/>
            <person name="Brakhage A.A."/>
            <person name="Guthke R."/>
            <person name="Hertweck C."/>
            <person name="Linde J."/>
        </authorList>
    </citation>
    <scope>NUCLEOTIDE SEQUENCE [LARGE SCALE GENOMIC DNA]</scope>
</reference>
<dbReference type="InterPro" id="IPR041694">
    <property type="entry name" value="ADH_N_2"/>
</dbReference>
<name>A0A0A1TIE3_9HYPO</name>
<dbReference type="InterPro" id="IPR011032">
    <property type="entry name" value="GroES-like_sf"/>
</dbReference>
<dbReference type="SUPFAM" id="SSF50129">
    <property type="entry name" value="GroES-like"/>
    <property type="match status" value="1"/>
</dbReference>